<proteinExistence type="predicted"/>
<dbReference type="Proteomes" id="UP000574761">
    <property type="component" value="Unassembled WGS sequence"/>
</dbReference>
<protein>
    <submittedName>
        <fullName evidence="2">Uncharacterized protein</fullName>
    </submittedName>
</protein>
<dbReference type="EMBL" id="JACIEE010000005">
    <property type="protein sequence ID" value="MBB3977359.1"/>
    <property type="molecule type" value="Genomic_DNA"/>
</dbReference>
<evidence type="ECO:0000313" key="3">
    <source>
        <dbReference type="Proteomes" id="UP000574761"/>
    </source>
</evidence>
<keyword evidence="1" id="KW-1133">Transmembrane helix</keyword>
<reference evidence="2 3" key="1">
    <citation type="submission" date="2020-08" db="EMBL/GenBank/DDBJ databases">
        <title>Genomic Encyclopedia of Type Strains, Phase IV (KMG-IV): sequencing the most valuable type-strain genomes for metagenomic binning, comparative biology and taxonomic classification.</title>
        <authorList>
            <person name="Goeker M."/>
        </authorList>
    </citation>
    <scope>NUCLEOTIDE SEQUENCE [LARGE SCALE GENOMIC DNA]</scope>
    <source>
        <strain evidence="2 3">DSM 100211</strain>
    </source>
</reference>
<sequence length="52" mass="5662">MPISREVLAMAYDWDAQRAGRARLFKLVFVVAAATFTVGLPVGHVLVALMSD</sequence>
<gene>
    <name evidence="2" type="ORF">GGQ64_002565</name>
</gene>
<feature type="transmembrane region" description="Helical" evidence="1">
    <location>
        <begin position="27"/>
        <end position="50"/>
    </location>
</feature>
<organism evidence="2 3">
    <name type="scientific">Mycoplana azooxidifex</name>
    <dbReference type="NCBI Taxonomy" id="1636188"/>
    <lineage>
        <taxon>Bacteria</taxon>
        <taxon>Pseudomonadati</taxon>
        <taxon>Pseudomonadota</taxon>
        <taxon>Alphaproteobacteria</taxon>
        <taxon>Hyphomicrobiales</taxon>
        <taxon>Rhizobiaceae</taxon>
        <taxon>Mycoplana</taxon>
    </lineage>
</organism>
<evidence type="ECO:0000256" key="1">
    <source>
        <dbReference type="SAM" id="Phobius"/>
    </source>
</evidence>
<comment type="caution">
    <text evidence="2">The sequence shown here is derived from an EMBL/GenBank/DDBJ whole genome shotgun (WGS) entry which is preliminary data.</text>
</comment>
<name>A0A7W6GKY2_9HYPH</name>
<accession>A0A7W6GKY2</accession>
<keyword evidence="3" id="KW-1185">Reference proteome</keyword>
<keyword evidence="1" id="KW-0812">Transmembrane</keyword>
<dbReference type="AlphaFoldDB" id="A0A7W6GKY2"/>
<evidence type="ECO:0000313" key="2">
    <source>
        <dbReference type="EMBL" id="MBB3977359.1"/>
    </source>
</evidence>
<keyword evidence="1" id="KW-0472">Membrane</keyword>